<dbReference type="EMBL" id="VSSQ01141931">
    <property type="protein sequence ID" value="MPN63061.1"/>
    <property type="molecule type" value="Genomic_DNA"/>
</dbReference>
<evidence type="ECO:0000313" key="1">
    <source>
        <dbReference type="EMBL" id="MPN63061.1"/>
    </source>
</evidence>
<accession>A0A645JHG8</accession>
<name>A0A645JHG8_9ZZZZ</name>
<sequence>MVGTHFQLDTAVKVAVKRTVRTTTARTSAGNRVDLNLAAGGIVFQRAFRGGAKQRKIVVLHEKHVWAGVTFLQHIVGCQR</sequence>
<comment type="caution">
    <text evidence="1">The sequence shown here is derived from an EMBL/GenBank/DDBJ whole genome shotgun (WGS) entry which is preliminary data.</text>
</comment>
<protein>
    <submittedName>
        <fullName evidence="1">Uncharacterized protein</fullName>
    </submittedName>
</protein>
<organism evidence="1">
    <name type="scientific">bioreactor metagenome</name>
    <dbReference type="NCBI Taxonomy" id="1076179"/>
    <lineage>
        <taxon>unclassified sequences</taxon>
        <taxon>metagenomes</taxon>
        <taxon>ecological metagenomes</taxon>
    </lineage>
</organism>
<reference evidence="1" key="1">
    <citation type="submission" date="2019-08" db="EMBL/GenBank/DDBJ databases">
        <authorList>
            <person name="Kucharzyk K."/>
            <person name="Murdoch R.W."/>
            <person name="Higgins S."/>
            <person name="Loffler F."/>
        </authorList>
    </citation>
    <scope>NUCLEOTIDE SEQUENCE</scope>
</reference>
<proteinExistence type="predicted"/>
<dbReference type="AlphaFoldDB" id="A0A645JHG8"/>
<gene>
    <name evidence="1" type="ORF">SDC9_210815</name>
</gene>